<evidence type="ECO:0000313" key="3">
    <source>
        <dbReference type="Proteomes" id="UP000318733"/>
    </source>
</evidence>
<feature type="signal peptide" evidence="1">
    <location>
        <begin position="1"/>
        <end position="22"/>
    </location>
</feature>
<dbReference type="EMBL" id="VLPK01000001">
    <property type="protein sequence ID" value="TSJ42845.1"/>
    <property type="molecule type" value="Genomic_DNA"/>
</dbReference>
<name>A0A556MSK0_9SPHI</name>
<evidence type="ECO:0000256" key="1">
    <source>
        <dbReference type="SAM" id="SignalP"/>
    </source>
</evidence>
<keyword evidence="1" id="KW-0732">Signal</keyword>
<keyword evidence="3" id="KW-1185">Reference proteome</keyword>
<comment type="caution">
    <text evidence="2">The sequence shown here is derived from an EMBL/GenBank/DDBJ whole genome shotgun (WGS) entry which is preliminary data.</text>
</comment>
<protein>
    <submittedName>
        <fullName evidence="2">Gliding motility protein RemB</fullName>
    </submittedName>
</protein>
<dbReference type="Proteomes" id="UP000318733">
    <property type="component" value="Unassembled WGS sequence"/>
</dbReference>
<dbReference type="RefSeq" id="WP_144246415.1">
    <property type="nucleotide sequence ID" value="NZ_VLPK01000001.1"/>
</dbReference>
<dbReference type="AlphaFoldDB" id="A0A556MSK0"/>
<dbReference type="OrthoDB" id="9808260at2"/>
<gene>
    <name evidence="2" type="ORF">FO440_01265</name>
</gene>
<reference evidence="2 3" key="1">
    <citation type="submission" date="2019-07" db="EMBL/GenBank/DDBJ databases">
        <authorList>
            <person name="Huq M.A."/>
        </authorList>
    </citation>
    <scope>NUCLEOTIDE SEQUENCE [LARGE SCALE GENOMIC DNA]</scope>
    <source>
        <strain evidence="2 3">MAH-19</strain>
    </source>
</reference>
<proteinExistence type="predicted"/>
<feature type="chain" id="PRO_5021997867" evidence="1">
    <location>
        <begin position="23"/>
        <end position="540"/>
    </location>
</feature>
<accession>A0A556MSK0</accession>
<organism evidence="2 3">
    <name type="scientific">Mucilaginibacter corticis</name>
    <dbReference type="NCBI Taxonomy" id="2597670"/>
    <lineage>
        <taxon>Bacteria</taxon>
        <taxon>Pseudomonadati</taxon>
        <taxon>Bacteroidota</taxon>
        <taxon>Sphingobacteriia</taxon>
        <taxon>Sphingobacteriales</taxon>
        <taxon>Sphingobacteriaceae</taxon>
        <taxon>Mucilaginibacter</taxon>
    </lineage>
</organism>
<evidence type="ECO:0000313" key="2">
    <source>
        <dbReference type="EMBL" id="TSJ42845.1"/>
    </source>
</evidence>
<sequence length="540" mass="61668">MKKFLGSLILVLLFAKIGLAQAQYQPYSYQFYQKLNEDVYSTKTRLHTSLKSYIIDSVLQHRYDSLMNYGADDQKHSWVHRKLFNEHLFDVKTPDYTFFGDYLPDLTVGRDFSGKRTTWLNTRGYQLGGTIGKKFYFYTNGFENQAVFPEYLTTYINQVAVVPGQAYDRTFGEKQTKDWSDVTGIISYTPIKYLNIVLGQDKTFIGDGYRSMLLSDFASSYPSLKLTGTLGNVQYMVMYSYMVAPGYRPDQYAIGTRNKWAVFHYLDWNVNNRLSLGFFDAIVWPKIDPATGNNRGFDFAYAAPIIFLRPVDASNGSPGNAVIGFTGKYKISDGLTTYGQFVLDEFEAKSFFSGDGSSRNKYSVQLGVKGANLFNIKALNYLVEYNSATPYTYSEGFDNINNYAEQEEPLAHPFGANFREVVGLLNYSYKRFDFSGEFDYGYYGLDMNGLNYGKDPFQLWSMPAKLDGNYIGQGLTTKMSYVEGKVAYLLNPKYNLRIELGGLYRLEKNAQFNDKTTMITIGLRSSFRTLYTDLASYKTH</sequence>